<feature type="domain" description="Aminoacyl-transfer RNA synthetases class-II family profile" evidence="9">
    <location>
        <begin position="38"/>
        <end position="286"/>
    </location>
</feature>
<proteinExistence type="inferred from homology"/>
<dbReference type="InterPro" id="IPR004499">
    <property type="entry name" value="Pro-tRNA-ligase_IIa_arc-type"/>
</dbReference>
<dbReference type="Pfam" id="PF00587">
    <property type="entry name" value="tRNA-synt_2b"/>
    <property type="match status" value="1"/>
</dbReference>
<evidence type="ECO:0000313" key="10">
    <source>
        <dbReference type="EMBL" id="RSN76147.1"/>
    </source>
</evidence>
<comment type="subunit">
    <text evidence="7">Homodimer.</text>
</comment>
<dbReference type="HAMAP" id="MF_01571">
    <property type="entry name" value="Pro_tRNA_synth_type3"/>
    <property type="match status" value="1"/>
</dbReference>
<dbReference type="Pfam" id="PF03129">
    <property type="entry name" value="HGTP_anticodon"/>
    <property type="match status" value="1"/>
</dbReference>
<evidence type="ECO:0000256" key="6">
    <source>
        <dbReference type="ARBA" id="ARBA00047671"/>
    </source>
</evidence>
<keyword evidence="11" id="KW-1185">Reference proteome</keyword>
<dbReference type="InterPro" id="IPR004154">
    <property type="entry name" value="Anticodon-bd"/>
</dbReference>
<dbReference type="Proteomes" id="UP000277582">
    <property type="component" value="Unassembled WGS sequence"/>
</dbReference>
<dbReference type="InterPro" id="IPR002314">
    <property type="entry name" value="aa-tRNA-synt_IIb"/>
</dbReference>
<dbReference type="SUPFAM" id="SSF52954">
    <property type="entry name" value="Class II aaRS ABD-related"/>
    <property type="match status" value="1"/>
</dbReference>
<dbReference type="EC" id="6.1.1.15" evidence="7"/>
<dbReference type="Gene3D" id="3.30.930.10">
    <property type="entry name" value="Bira Bifunctional Protein, Domain 2"/>
    <property type="match status" value="1"/>
</dbReference>
<reference evidence="10 11" key="1">
    <citation type="submission" date="2018-10" db="EMBL/GenBank/DDBJ databases">
        <title>Co-occurring genomic capacity for anaerobic methane metabolism and dissimilatory sulfite reduction discovered in the Korarchaeota.</title>
        <authorList>
            <person name="Mckay L.J."/>
            <person name="Dlakic M."/>
            <person name="Fields M.W."/>
            <person name="Delmont T.O."/>
            <person name="Eren A.M."/>
            <person name="Jay Z.J."/>
            <person name="Klingelsmith K.B."/>
            <person name="Rusch D.B."/>
            <person name="Inskeep W.P."/>
        </authorList>
    </citation>
    <scope>NUCLEOTIDE SEQUENCE [LARGE SCALE GENOMIC DNA]</scope>
    <source>
        <strain evidence="10 11">MDKW</strain>
    </source>
</reference>
<dbReference type="GO" id="GO:0005737">
    <property type="term" value="C:cytoplasm"/>
    <property type="evidence" value="ECO:0007669"/>
    <property type="project" value="UniProtKB-SubCell"/>
</dbReference>
<comment type="caution">
    <text evidence="10">The sequence shown here is derived from an EMBL/GenBank/DDBJ whole genome shotgun (WGS) entry which is preliminary data.</text>
</comment>
<dbReference type="PRINTS" id="PR01046">
    <property type="entry name" value="TRNASYNTHPRO"/>
</dbReference>
<keyword evidence="4 7" id="KW-0648">Protein biosynthesis</keyword>
<evidence type="ECO:0000256" key="4">
    <source>
        <dbReference type="ARBA" id="ARBA00022917"/>
    </source>
</evidence>
<gene>
    <name evidence="7" type="primary">proS</name>
    <name evidence="10" type="ORF">D6D85_04120</name>
</gene>
<dbReference type="PROSITE" id="PS50862">
    <property type="entry name" value="AA_TRNA_LIGASE_II"/>
    <property type="match status" value="1"/>
</dbReference>
<comment type="function">
    <text evidence="7">Catalyzes the attachment of proline to tRNA(Pro) in a two-step reaction: proline is first activated by ATP to form Pro-AMP and then transferred to the acceptor end of tRNA(Pro).</text>
</comment>
<feature type="coiled-coil region" evidence="8">
    <location>
        <begin position="375"/>
        <end position="402"/>
    </location>
</feature>
<keyword evidence="8" id="KW-0175">Coiled coil</keyword>
<accession>A0A429GR61</accession>
<keyword evidence="1 7" id="KW-0436">Ligase</keyword>
<dbReference type="SUPFAM" id="SSF55681">
    <property type="entry name" value="Class II aaRS and biotin synthetases"/>
    <property type="match status" value="1"/>
</dbReference>
<dbReference type="Gene3D" id="3.30.110.30">
    <property type="entry name" value="C-terminal domain of ProRS"/>
    <property type="match status" value="1"/>
</dbReference>
<keyword evidence="5 7" id="KW-0030">Aminoacyl-tRNA synthetase</keyword>
<dbReference type="InterPro" id="IPR016061">
    <property type="entry name" value="Pro-tRNA_ligase_II_C"/>
</dbReference>
<organism evidence="10 11">
    <name type="scientific">Candidatus Methanodesulfokora washburnensis</name>
    <dbReference type="NCBI Taxonomy" id="2478471"/>
    <lineage>
        <taxon>Archaea</taxon>
        <taxon>Thermoproteota</taxon>
        <taxon>Candidatus Korarchaeia</taxon>
        <taxon>Candidatus Korarchaeia incertae sedis</taxon>
        <taxon>Candidatus Methanodesulfokora</taxon>
    </lineage>
</organism>
<dbReference type="SUPFAM" id="SSF64586">
    <property type="entry name" value="C-terminal domain of ProRS"/>
    <property type="match status" value="1"/>
</dbReference>
<dbReference type="PANTHER" id="PTHR43382:SF2">
    <property type="entry name" value="BIFUNCTIONAL GLUTAMATE_PROLINE--TRNA LIGASE"/>
    <property type="match status" value="1"/>
</dbReference>
<dbReference type="OrthoDB" id="7375at2157"/>
<dbReference type="InterPro" id="IPR045864">
    <property type="entry name" value="aa-tRNA-synth_II/BPL/LPL"/>
</dbReference>
<evidence type="ECO:0000313" key="11">
    <source>
        <dbReference type="Proteomes" id="UP000277582"/>
    </source>
</evidence>
<dbReference type="EMBL" id="RCOS01000062">
    <property type="protein sequence ID" value="RSN76147.1"/>
    <property type="molecule type" value="Genomic_DNA"/>
</dbReference>
<protein>
    <recommendedName>
        <fullName evidence="7">Proline--tRNA ligase</fullName>
        <ecNumber evidence="7">6.1.1.15</ecNumber>
    </recommendedName>
    <alternativeName>
        <fullName evidence="7">Prolyl-tRNA synthetase</fullName>
        <shortName evidence="7">ProRS</shortName>
    </alternativeName>
</protein>
<evidence type="ECO:0000256" key="7">
    <source>
        <dbReference type="HAMAP-Rule" id="MF_01571"/>
    </source>
</evidence>
<dbReference type="Gene3D" id="3.40.50.800">
    <property type="entry name" value="Anticodon-binding domain"/>
    <property type="match status" value="1"/>
</dbReference>
<comment type="catalytic activity">
    <reaction evidence="6 7">
        <text>tRNA(Pro) + L-proline + ATP = L-prolyl-tRNA(Pro) + AMP + diphosphate</text>
        <dbReference type="Rhea" id="RHEA:14305"/>
        <dbReference type="Rhea" id="RHEA-COMP:9700"/>
        <dbReference type="Rhea" id="RHEA-COMP:9702"/>
        <dbReference type="ChEBI" id="CHEBI:30616"/>
        <dbReference type="ChEBI" id="CHEBI:33019"/>
        <dbReference type="ChEBI" id="CHEBI:60039"/>
        <dbReference type="ChEBI" id="CHEBI:78442"/>
        <dbReference type="ChEBI" id="CHEBI:78532"/>
        <dbReference type="ChEBI" id="CHEBI:456215"/>
        <dbReference type="EC" id="6.1.1.15"/>
    </reaction>
</comment>
<dbReference type="PANTHER" id="PTHR43382">
    <property type="entry name" value="PROLYL-TRNA SYNTHETASE"/>
    <property type="match status" value="1"/>
</dbReference>
<dbReference type="InterPro" id="IPR036621">
    <property type="entry name" value="Anticodon-bd_dom_sf"/>
</dbReference>
<dbReference type="GO" id="GO:0004827">
    <property type="term" value="F:proline-tRNA ligase activity"/>
    <property type="evidence" value="ECO:0007669"/>
    <property type="project" value="UniProtKB-UniRule"/>
</dbReference>
<dbReference type="InterPro" id="IPR017449">
    <property type="entry name" value="Pro-tRNA_synth_II"/>
</dbReference>
<comment type="similarity">
    <text evidence="7">Belongs to the class-II aminoacyl-tRNA synthetase family. ProS type 3 subfamily.</text>
</comment>
<dbReference type="GO" id="GO:0005524">
    <property type="term" value="F:ATP binding"/>
    <property type="evidence" value="ECO:0007669"/>
    <property type="project" value="UniProtKB-UniRule"/>
</dbReference>
<evidence type="ECO:0000256" key="1">
    <source>
        <dbReference type="ARBA" id="ARBA00022598"/>
    </source>
</evidence>
<dbReference type="AlphaFoldDB" id="A0A429GR61"/>
<keyword evidence="7" id="KW-0963">Cytoplasm</keyword>
<evidence type="ECO:0000259" key="9">
    <source>
        <dbReference type="PROSITE" id="PS50862"/>
    </source>
</evidence>
<keyword evidence="3 7" id="KW-0067">ATP-binding</keyword>
<dbReference type="GO" id="GO:0006433">
    <property type="term" value="P:prolyl-tRNA aminoacylation"/>
    <property type="evidence" value="ECO:0007669"/>
    <property type="project" value="UniProtKB-UniRule"/>
</dbReference>
<dbReference type="InterPro" id="IPR006195">
    <property type="entry name" value="aa-tRNA-synth_II"/>
</dbReference>
<sequence length="480" mass="56347">MSEKKAYELTEKEIDFSRWFDELLFKAEILDDRYPVKGMYVWLPYGYSIMENIMNIMERLMRETGHKRVYFPSIVPESVLSREFNFIKGFQNTIYWITRVGLTDLNERLALRPTSEAIMYEILSRWIKSYADLPLRIYQVVPVYRYETKATRPMLRVREIAFFKEGHTFHATFEEAEEQIKLGVEIYKRFYDELLIPYIVVKTPPWDTFPGAHYNYDLITVMPDGKALELGSVINFGDLFAKTYNLQYVDRDGSKKYVNTTSFGISERSFAAVIGILGDNKGLRLPPKISPIKVVIVPIPAKEHEREIEEYAREVYRVVSSSFSSVLDDREDEKPGYKFYKWEIKGIPVRVEVGEKELKDRTVTLFRRDTGDRVMVRFEEINARIEELLRDIEENLRREALEYFRSRIAYIEDKKAIKELLEKKIVSFPWCGKKECALDVEEAAGYSLLGYEENKLEGENKKCISCGEKAVHLAWVGRSY</sequence>
<comment type="domain">
    <text evidence="7">Consists of three domains: the N-terminal catalytic domain, the anticodon-binding domain and the C-terminal extension.</text>
</comment>
<dbReference type="SMART" id="SM00946">
    <property type="entry name" value="ProRS-C_1"/>
    <property type="match status" value="1"/>
</dbReference>
<dbReference type="RefSeq" id="WP_125670771.1">
    <property type="nucleotide sequence ID" value="NZ_RCOS01000062.1"/>
</dbReference>
<evidence type="ECO:0000256" key="8">
    <source>
        <dbReference type="SAM" id="Coils"/>
    </source>
</evidence>
<comment type="subcellular location">
    <subcellularLocation>
        <location evidence="7">Cytoplasm</location>
    </subcellularLocation>
</comment>
<dbReference type="InterPro" id="IPR002316">
    <property type="entry name" value="Pro-tRNA-ligase_IIa"/>
</dbReference>
<keyword evidence="2 7" id="KW-0547">Nucleotide-binding</keyword>
<dbReference type="FunFam" id="3.30.930.10:FF:000037">
    <property type="entry name" value="Proline--tRNA ligase"/>
    <property type="match status" value="1"/>
</dbReference>
<dbReference type="Pfam" id="PF09180">
    <property type="entry name" value="ProRS-C_1"/>
    <property type="match status" value="1"/>
</dbReference>
<dbReference type="GO" id="GO:0017101">
    <property type="term" value="C:aminoacyl-tRNA synthetase multienzyme complex"/>
    <property type="evidence" value="ECO:0007669"/>
    <property type="project" value="TreeGrafter"/>
</dbReference>
<evidence type="ECO:0000256" key="2">
    <source>
        <dbReference type="ARBA" id="ARBA00022741"/>
    </source>
</evidence>
<evidence type="ECO:0000256" key="3">
    <source>
        <dbReference type="ARBA" id="ARBA00022840"/>
    </source>
</evidence>
<name>A0A429GR61_9CREN</name>
<dbReference type="NCBIfam" id="TIGR00408">
    <property type="entry name" value="proS_fam_I"/>
    <property type="match status" value="1"/>
</dbReference>
<evidence type="ECO:0000256" key="5">
    <source>
        <dbReference type="ARBA" id="ARBA00023146"/>
    </source>
</evidence>